<dbReference type="PRINTS" id="PR00081">
    <property type="entry name" value="GDHRDH"/>
</dbReference>
<reference evidence="2 3" key="1">
    <citation type="submission" date="2014-04" db="EMBL/GenBank/DDBJ databases">
        <authorList>
            <consortium name="DOE Joint Genome Institute"/>
            <person name="Kuo A."/>
            <person name="Martino E."/>
            <person name="Perotto S."/>
            <person name="Kohler A."/>
            <person name="Nagy L.G."/>
            <person name="Floudas D."/>
            <person name="Copeland A."/>
            <person name="Barry K.W."/>
            <person name="Cichocki N."/>
            <person name="Veneault-Fourrey C."/>
            <person name="LaButti K."/>
            <person name="Lindquist E.A."/>
            <person name="Lipzen A."/>
            <person name="Lundell T."/>
            <person name="Morin E."/>
            <person name="Murat C."/>
            <person name="Sun H."/>
            <person name="Tunlid A."/>
            <person name="Henrissat B."/>
            <person name="Grigoriev I.V."/>
            <person name="Hibbett D.S."/>
            <person name="Martin F."/>
            <person name="Nordberg H.P."/>
            <person name="Cantor M.N."/>
            <person name="Hua S.X."/>
        </authorList>
    </citation>
    <scope>NUCLEOTIDE SEQUENCE [LARGE SCALE GENOMIC DNA]</scope>
    <source>
        <strain evidence="2 3">Zn</strain>
    </source>
</reference>
<keyword evidence="1" id="KW-0560">Oxidoreductase</keyword>
<name>A0A0C3GZ39_OIDMZ</name>
<dbReference type="OrthoDB" id="542013at2759"/>
<dbReference type="GO" id="GO:0016491">
    <property type="term" value="F:oxidoreductase activity"/>
    <property type="evidence" value="ECO:0007669"/>
    <property type="project" value="UniProtKB-KW"/>
</dbReference>
<reference evidence="3" key="2">
    <citation type="submission" date="2015-01" db="EMBL/GenBank/DDBJ databases">
        <title>Evolutionary Origins and Diversification of the Mycorrhizal Mutualists.</title>
        <authorList>
            <consortium name="DOE Joint Genome Institute"/>
            <consortium name="Mycorrhizal Genomics Consortium"/>
            <person name="Kohler A."/>
            <person name="Kuo A."/>
            <person name="Nagy L.G."/>
            <person name="Floudas D."/>
            <person name="Copeland A."/>
            <person name="Barry K.W."/>
            <person name="Cichocki N."/>
            <person name="Veneault-Fourrey C."/>
            <person name="LaButti K."/>
            <person name="Lindquist E.A."/>
            <person name="Lipzen A."/>
            <person name="Lundell T."/>
            <person name="Morin E."/>
            <person name="Murat C."/>
            <person name="Riley R."/>
            <person name="Ohm R."/>
            <person name="Sun H."/>
            <person name="Tunlid A."/>
            <person name="Henrissat B."/>
            <person name="Grigoriev I.V."/>
            <person name="Hibbett D.S."/>
            <person name="Martin F."/>
        </authorList>
    </citation>
    <scope>NUCLEOTIDE SEQUENCE [LARGE SCALE GENOMIC DNA]</scope>
    <source>
        <strain evidence="3">Zn</strain>
    </source>
</reference>
<proteinExistence type="predicted"/>
<dbReference type="PANTHER" id="PTHR43157">
    <property type="entry name" value="PHOSPHATIDYLINOSITOL-GLYCAN BIOSYNTHESIS CLASS F PROTEIN-RELATED"/>
    <property type="match status" value="1"/>
</dbReference>
<evidence type="ECO:0000256" key="1">
    <source>
        <dbReference type="ARBA" id="ARBA00023002"/>
    </source>
</evidence>
<evidence type="ECO:0008006" key="4">
    <source>
        <dbReference type="Google" id="ProtNLM"/>
    </source>
</evidence>
<gene>
    <name evidence="2" type="ORF">OIDMADRAFT_105991</name>
</gene>
<dbReference type="AlphaFoldDB" id="A0A0C3GZ39"/>
<evidence type="ECO:0000313" key="3">
    <source>
        <dbReference type="Proteomes" id="UP000054321"/>
    </source>
</evidence>
<dbReference type="STRING" id="913774.A0A0C3GZ39"/>
<dbReference type="InterPro" id="IPR002347">
    <property type="entry name" value="SDR_fam"/>
</dbReference>
<dbReference type="Proteomes" id="UP000054321">
    <property type="component" value="Unassembled WGS sequence"/>
</dbReference>
<dbReference type="SUPFAM" id="SSF51735">
    <property type="entry name" value="NAD(P)-binding Rossmann-fold domains"/>
    <property type="match status" value="1"/>
</dbReference>
<organism evidence="2 3">
    <name type="scientific">Oidiodendron maius (strain Zn)</name>
    <dbReference type="NCBI Taxonomy" id="913774"/>
    <lineage>
        <taxon>Eukaryota</taxon>
        <taxon>Fungi</taxon>
        <taxon>Dikarya</taxon>
        <taxon>Ascomycota</taxon>
        <taxon>Pezizomycotina</taxon>
        <taxon>Leotiomycetes</taxon>
        <taxon>Leotiomycetes incertae sedis</taxon>
        <taxon>Myxotrichaceae</taxon>
        <taxon>Oidiodendron</taxon>
    </lineage>
</organism>
<dbReference type="HOGENOM" id="CLU_010194_44_4_1"/>
<protein>
    <recommendedName>
        <fullName evidence="4">Ketoreductase (KR) domain-containing protein</fullName>
    </recommendedName>
</protein>
<sequence length="283" mass="30902">MSLARCVVGHTPASFAGHNVLITGANTGLGFEAAVKSANLGASKVFLGVRDLEKGERAKQLINQRTGIREHVLLWHLDMNSYDSVQRFAVRASSDLEHLNVALLNAGVYSVNFKQSPNLLGYQNWNLSSERRDASNILHTFNDVTTFKSSERYQASKLFVMVITQSLASVVNSTSNGVSVLAVCPGFCQSELSCGHQGIATSILRGLLNMLVLRTTEQGARTLVSGAALGPESHGKFWFDDELHQVSAPEFSGDDGKKLQHKIWDEIIWALKKDVHGLVDVPK</sequence>
<dbReference type="Gene3D" id="3.40.50.720">
    <property type="entry name" value="NAD(P)-binding Rossmann-like Domain"/>
    <property type="match status" value="2"/>
</dbReference>
<dbReference type="PANTHER" id="PTHR43157:SF22">
    <property type="entry name" value="SHORT-CHAIN DEHYDROGENASE_REDUCTASE PHMF"/>
    <property type="match status" value="1"/>
</dbReference>
<dbReference type="EMBL" id="KN832884">
    <property type="protein sequence ID" value="KIM96439.1"/>
    <property type="molecule type" value="Genomic_DNA"/>
</dbReference>
<dbReference type="Pfam" id="PF00106">
    <property type="entry name" value="adh_short"/>
    <property type="match status" value="1"/>
</dbReference>
<keyword evidence="3" id="KW-1185">Reference proteome</keyword>
<evidence type="ECO:0000313" key="2">
    <source>
        <dbReference type="EMBL" id="KIM96439.1"/>
    </source>
</evidence>
<dbReference type="InParanoid" id="A0A0C3GZ39"/>
<accession>A0A0C3GZ39</accession>
<dbReference type="InterPro" id="IPR036291">
    <property type="entry name" value="NAD(P)-bd_dom_sf"/>
</dbReference>